<reference evidence="6 7" key="1">
    <citation type="journal article" date="2017" name="Nature">
        <title>The Apostasia genome and the evolution of orchids.</title>
        <authorList>
            <person name="Zhang G.Q."/>
            <person name="Liu K.W."/>
            <person name="Li Z."/>
            <person name="Lohaus R."/>
            <person name="Hsiao Y.Y."/>
            <person name="Niu S.C."/>
            <person name="Wang J.Y."/>
            <person name="Lin Y.C."/>
            <person name="Xu Q."/>
            <person name="Chen L.J."/>
            <person name="Yoshida K."/>
            <person name="Fujiwara S."/>
            <person name="Wang Z.W."/>
            <person name="Zhang Y.Q."/>
            <person name="Mitsuda N."/>
            <person name="Wang M."/>
            <person name="Liu G.H."/>
            <person name="Pecoraro L."/>
            <person name="Huang H.X."/>
            <person name="Xiao X.J."/>
            <person name="Lin M."/>
            <person name="Wu X.Y."/>
            <person name="Wu W.L."/>
            <person name="Chen Y.Y."/>
            <person name="Chang S.B."/>
            <person name="Sakamoto S."/>
            <person name="Ohme-Takagi M."/>
            <person name="Yagi M."/>
            <person name="Zeng S.J."/>
            <person name="Shen C.Y."/>
            <person name="Yeh C.M."/>
            <person name="Luo Y.B."/>
            <person name="Tsai W.C."/>
            <person name="Van de Peer Y."/>
            <person name="Liu Z.J."/>
        </authorList>
    </citation>
    <scope>NUCLEOTIDE SEQUENCE [LARGE SCALE GENOMIC DNA]</scope>
    <source>
        <strain evidence="7">cv. Shenzhen</strain>
        <tissue evidence="6">Stem</tissue>
    </source>
</reference>
<keyword evidence="7" id="KW-1185">Reference proteome</keyword>
<evidence type="ECO:0000256" key="2">
    <source>
        <dbReference type="ARBA" id="ARBA00023157"/>
    </source>
</evidence>
<evidence type="ECO:0000256" key="3">
    <source>
        <dbReference type="ARBA" id="ARBA00038471"/>
    </source>
</evidence>
<dbReference type="SUPFAM" id="SSF101148">
    <property type="entry name" value="Plant invertase/pectin methylesterase inhibitor"/>
    <property type="match status" value="1"/>
</dbReference>
<keyword evidence="1 4" id="KW-0732">Signal</keyword>
<dbReference type="GO" id="GO:0005576">
    <property type="term" value="C:extracellular region"/>
    <property type="evidence" value="ECO:0007669"/>
    <property type="project" value="UniProtKB-ARBA"/>
</dbReference>
<dbReference type="Pfam" id="PF04043">
    <property type="entry name" value="PMEI"/>
    <property type="match status" value="1"/>
</dbReference>
<feature type="domain" description="Pectinesterase inhibitor" evidence="5">
    <location>
        <begin position="23"/>
        <end position="175"/>
    </location>
</feature>
<dbReference type="EMBL" id="KZ451886">
    <property type="protein sequence ID" value="PKA66275.1"/>
    <property type="molecule type" value="Genomic_DNA"/>
</dbReference>
<evidence type="ECO:0000313" key="7">
    <source>
        <dbReference type="Proteomes" id="UP000236161"/>
    </source>
</evidence>
<dbReference type="InterPro" id="IPR034088">
    <property type="entry name" value="Pla_a_1-like"/>
</dbReference>
<dbReference type="InterPro" id="IPR035513">
    <property type="entry name" value="Invertase/methylesterase_inhib"/>
</dbReference>
<dbReference type="STRING" id="1088818.A0A2I0BEP6"/>
<dbReference type="PANTHER" id="PTHR35357">
    <property type="entry name" value="OS02G0537100 PROTEIN"/>
    <property type="match status" value="1"/>
</dbReference>
<gene>
    <name evidence="6" type="ORF">AXF42_Ash006972</name>
</gene>
<keyword evidence="2" id="KW-1015">Disulfide bond</keyword>
<evidence type="ECO:0000256" key="4">
    <source>
        <dbReference type="SAM" id="SignalP"/>
    </source>
</evidence>
<dbReference type="PANTHER" id="PTHR35357:SF8">
    <property type="entry name" value="OS01G0111000 PROTEIN"/>
    <property type="match status" value="1"/>
</dbReference>
<dbReference type="GO" id="GO:0004857">
    <property type="term" value="F:enzyme inhibitor activity"/>
    <property type="evidence" value="ECO:0007669"/>
    <property type="project" value="InterPro"/>
</dbReference>
<dbReference type="Gene3D" id="1.20.140.40">
    <property type="entry name" value="Invertase/pectin methylesterase inhibitor family protein"/>
    <property type="match status" value="1"/>
</dbReference>
<feature type="signal peptide" evidence="4">
    <location>
        <begin position="1"/>
        <end position="23"/>
    </location>
</feature>
<dbReference type="FunFam" id="1.20.140.40:FF:000002">
    <property type="entry name" value="Putative invertase inhibitor"/>
    <property type="match status" value="1"/>
</dbReference>
<sequence>MSPSMIFSLFFLLLLLLLPAALAGGDIVADTCRKSTAGESEASYRSCVQVLNSDPASSRARDVKDLAKIAVGIAAGSCREVLADINRLMSQPGGGRGLKECLRVCKELYESAVYDLVAAPGNIDSGDFGTVRAEISNACGTAGDCEDCFSEVGDPSPLTSDNKKFSSIGNIATAIFDLLHK</sequence>
<dbReference type="OrthoDB" id="764172at2759"/>
<comment type="similarity">
    <text evidence="3">Belongs to the PMEI family.</text>
</comment>
<evidence type="ECO:0000313" key="6">
    <source>
        <dbReference type="EMBL" id="PKA66275.1"/>
    </source>
</evidence>
<feature type="chain" id="PRO_5014142855" evidence="4">
    <location>
        <begin position="24"/>
        <end position="181"/>
    </location>
</feature>
<dbReference type="SMART" id="SM00856">
    <property type="entry name" value="PMEI"/>
    <property type="match status" value="1"/>
</dbReference>
<organism evidence="6 7">
    <name type="scientific">Apostasia shenzhenica</name>
    <dbReference type="NCBI Taxonomy" id="1088818"/>
    <lineage>
        <taxon>Eukaryota</taxon>
        <taxon>Viridiplantae</taxon>
        <taxon>Streptophyta</taxon>
        <taxon>Embryophyta</taxon>
        <taxon>Tracheophyta</taxon>
        <taxon>Spermatophyta</taxon>
        <taxon>Magnoliopsida</taxon>
        <taxon>Liliopsida</taxon>
        <taxon>Asparagales</taxon>
        <taxon>Orchidaceae</taxon>
        <taxon>Apostasioideae</taxon>
        <taxon>Apostasia</taxon>
    </lineage>
</organism>
<dbReference type="Proteomes" id="UP000236161">
    <property type="component" value="Unassembled WGS sequence"/>
</dbReference>
<accession>A0A2I0BEP6</accession>
<name>A0A2I0BEP6_9ASPA</name>
<dbReference type="CDD" id="cd15795">
    <property type="entry name" value="PMEI-Pla_a_1_like"/>
    <property type="match status" value="1"/>
</dbReference>
<proteinExistence type="inferred from homology"/>
<evidence type="ECO:0000259" key="5">
    <source>
        <dbReference type="SMART" id="SM00856"/>
    </source>
</evidence>
<evidence type="ECO:0000256" key="1">
    <source>
        <dbReference type="ARBA" id="ARBA00022729"/>
    </source>
</evidence>
<protein>
    <submittedName>
        <fullName evidence="6">Invertase inhibitor</fullName>
    </submittedName>
</protein>
<dbReference type="NCBIfam" id="TIGR01614">
    <property type="entry name" value="PME_inhib"/>
    <property type="match status" value="1"/>
</dbReference>
<dbReference type="AlphaFoldDB" id="A0A2I0BEP6"/>
<dbReference type="InterPro" id="IPR006501">
    <property type="entry name" value="Pectinesterase_inhib_dom"/>
</dbReference>